<accession>A0ABR7E922</accession>
<dbReference type="InterPro" id="IPR050222">
    <property type="entry name" value="MATE_MdtK"/>
</dbReference>
<keyword evidence="3" id="KW-0050">Antiport</keyword>
<reference evidence="11 12" key="1">
    <citation type="submission" date="2020-08" db="EMBL/GenBank/DDBJ databases">
        <title>Genome public.</title>
        <authorList>
            <person name="Liu C."/>
            <person name="Sun Q."/>
        </authorList>
    </citation>
    <scope>NUCLEOTIDE SEQUENCE [LARGE SCALE GENOMIC DNA]</scope>
    <source>
        <strain evidence="11 12">BX2</strain>
    </source>
</reference>
<feature type="transmembrane region" description="Helical" evidence="10">
    <location>
        <begin position="52"/>
        <end position="75"/>
    </location>
</feature>
<keyword evidence="8 10" id="KW-0472">Membrane</keyword>
<feature type="transmembrane region" description="Helical" evidence="10">
    <location>
        <begin position="318"/>
        <end position="338"/>
    </location>
</feature>
<sequence length="452" mass="50156">MIQLSAYKEHYKETIRLGVPIMLGQLGIIIVGFADNIMVGHHSTAELAAASFVNNFFNLAFIFGMGFSYGLTPIIGGLHANKEYHKAGETLKNSLFINFIVGVLLSTLMLLLLLNIDILKQPEELMPYIVPYYILQLFSVIFAMLFNSFKQFSDGTTDTVTPMWIMLGANVLNIIGNYFLIYGKCGVPEMGLTGAGISTLVSRILTFIVFCVLFARREKYKEFLTGFKNGVVNRLNLSNLIRLGFPVGLLMGVETGSFSLSVIMMGWIGSTALAAHQVLGVITTLGFMVYYGIAAAVTIRVSVFKGYSDWLNIRQASFAGLHLIMGVAVLFVLFILAFHKNMGYLFTPEHDVVAMVSLLSWSVILYQFGDGLQILFANALRGIADVKYMAYRAFFCHFGLALPIGYICGFILDWGAIGIWCGFPVSLTTLGILLWRRFNKLYYLYAFTKSGS</sequence>
<dbReference type="RefSeq" id="WP_186961434.1">
    <property type="nucleotide sequence ID" value="NZ_JACOOI010000038.1"/>
</dbReference>
<keyword evidence="2" id="KW-0813">Transport</keyword>
<keyword evidence="12" id="KW-1185">Reference proteome</keyword>
<evidence type="ECO:0000313" key="12">
    <source>
        <dbReference type="Proteomes" id="UP000644010"/>
    </source>
</evidence>
<dbReference type="NCBIfam" id="TIGR00797">
    <property type="entry name" value="matE"/>
    <property type="match status" value="1"/>
</dbReference>
<evidence type="ECO:0000256" key="3">
    <source>
        <dbReference type="ARBA" id="ARBA00022449"/>
    </source>
</evidence>
<keyword evidence="7" id="KW-0406">Ion transport</keyword>
<comment type="subcellular location">
    <subcellularLocation>
        <location evidence="1">Cell membrane</location>
        <topology evidence="1">Multi-pass membrane protein</topology>
    </subcellularLocation>
</comment>
<dbReference type="InterPro" id="IPR002528">
    <property type="entry name" value="MATE_fam"/>
</dbReference>
<feature type="transmembrane region" description="Helical" evidence="10">
    <location>
        <begin position="243"/>
        <end position="268"/>
    </location>
</feature>
<evidence type="ECO:0000256" key="4">
    <source>
        <dbReference type="ARBA" id="ARBA00022475"/>
    </source>
</evidence>
<dbReference type="PANTHER" id="PTHR43298">
    <property type="entry name" value="MULTIDRUG RESISTANCE PROTEIN NORM-RELATED"/>
    <property type="match status" value="1"/>
</dbReference>
<feature type="transmembrane region" description="Helical" evidence="10">
    <location>
        <begin position="417"/>
        <end position="435"/>
    </location>
</feature>
<dbReference type="CDD" id="cd13131">
    <property type="entry name" value="MATE_NorM_like"/>
    <property type="match status" value="1"/>
</dbReference>
<keyword evidence="6 10" id="KW-1133">Transmembrane helix</keyword>
<feature type="transmembrane region" description="Helical" evidence="10">
    <location>
        <begin position="21"/>
        <end position="40"/>
    </location>
</feature>
<dbReference type="PANTHER" id="PTHR43298:SF2">
    <property type="entry name" value="FMN_FAD EXPORTER YEEO-RELATED"/>
    <property type="match status" value="1"/>
</dbReference>
<dbReference type="EMBL" id="JACOOI010000038">
    <property type="protein sequence ID" value="MBC5645831.1"/>
    <property type="molecule type" value="Genomic_DNA"/>
</dbReference>
<evidence type="ECO:0000256" key="5">
    <source>
        <dbReference type="ARBA" id="ARBA00022692"/>
    </source>
</evidence>
<keyword evidence="4" id="KW-1003">Cell membrane</keyword>
<feature type="transmembrane region" description="Helical" evidence="10">
    <location>
        <begin position="193"/>
        <end position="215"/>
    </location>
</feature>
<keyword evidence="5 10" id="KW-0812">Transmembrane</keyword>
<feature type="transmembrane region" description="Helical" evidence="10">
    <location>
        <begin position="274"/>
        <end position="297"/>
    </location>
</feature>
<protein>
    <recommendedName>
        <fullName evidence="9">Multidrug-efflux transporter</fullName>
    </recommendedName>
</protein>
<feature type="transmembrane region" description="Helical" evidence="10">
    <location>
        <begin position="389"/>
        <end position="411"/>
    </location>
</feature>
<evidence type="ECO:0000313" key="11">
    <source>
        <dbReference type="EMBL" id="MBC5645831.1"/>
    </source>
</evidence>
<dbReference type="Pfam" id="PF01554">
    <property type="entry name" value="MatE"/>
    <property type="match status" value="2"/>
</dbReference>
<dbReference type="Proteomes" id="UP000644010">
    <property type="component" value="Unassembled WGS sequence"/>
</dbReference>
<comment type="caution">
    <text evidence="11">The sequence shown here is derived from an EMBL/GenBank/DDBJ whole genome shotgun (WGS) entry which is preliminary data.</text>
</comment>
<dbReference type="PIRSF" id="PIRSF006603">
    <property type="entry name" value="DinF"/>
    <property type="match status" value="1"/>
</dbReference>
<feature type="transmembrane region" description="Helical" evidence="10">
    <location>
        <begin position="95"/>
        <end position="116"/>
    </location>
</feature>
<feature type="transmembrane region" description="Helical" evidence="10">
    <location>
        <begin position="358"/>
        <end position="377"/>
    </location>
</feature>
<feature type="transmembrane region" description="Helical" evidence="10">
    <location>
        <begin position="128"/>
        <end position="149"/>
    </location>
</feature>
<proteinExistence type="predicted"/>
<evidence type="ECO:0000256" key="8">
    <source>
        <dbReference type="ARBA" id="ARBA00023136"/>
    </source>
</evidence>
<evidence type="ECO:0000256" key="10">
    <source>
        <dbReference type="SAM" id="Phobius"/>
    </source>
</evidence>
<evidence type="ECO:0000256" key="1">
    <source>
        <dbReference type="ARBA" id="ARBA00004651"/>
    </source>
</evidence>
<evidence type="ECO:0000256" key="9">
    <source>
        <dbReference type="ARBA" id="ARBA00031636"/>
    </source>
</evidence>
<feature type="transmembrane region" description="Helical" evidence="10">
    <location>
        <begin position="161"/>
        <end position="181"/>
    </location>
</feature>
<gene>
    <name evidence="11" type="ORF">H8S77_23430</name>
</gene>
<dbReference type="InterPro" id="IPR048279">
    <property type="entry name" value="MdtK-like"/>
</dbReference>
<name>A0ABR7E922_9BACT</name>
<evidence type="ECO:0000256" key="7">
    <source>
        <dbReference type="ARBA" id="ARBA00023065"/>
    </source>
</evidence>
<evidence type="ECO:0000256" key="6">
    <source>
        <dbReference type="ARBA" id="ARBA00022989"/>
    </source>
</evidence>
<evidence type="ECO:0000256" key="2">
    <source>
        <dbReference type="ARBA" id="ARBA00022448"/>
    </source>
</evidence>
<organism evidence="11 12">
    <name type="scientific">Parabacteroides segnis</name>
    <dbReference type="NCBI Taxonomy" id="2763058"/>
    <lineage>
        <taxon>Bacteria</taxon>
        <taxon>Pseudomonadati</taxon>
        <taxon>Bacteroidota</taxon>
        <taxon>Bacteroidia</taxon>
        <taxon>Bacteroidales</taxon>
        <taxon>Tannerellaceae</taxon>
        <taxon>Parabacteroides</taxon>
    </lineage>
</organism>